<dbReference type="FunFam" id="3.40.50.300:FF:000536">
    <property type="entry name" value="GTPase IMAP family member 8"/>
    <property type="match status" value="1"/>
</dbReference>
<evidence type="ECO:0000259" key="17">
    <source>
        <dbReference type="PROSITE" id="PS51720"/>
    </source>
</evidence>
<dbReference type="PANTHER" id="PTHR10903">
    <property type="entry name" value="GTPASE, IMAP FAMILY MEMBER-RELATED"/>
    <property type="match status" value="1"/>
</dbReference>
<dbReference type="GeneID" id="113117680"/>
<dbReference type="OrthoDB" id="8954335at2759"/>
<evidence type="ECO:0000313" key="18">
    <source>
        <dbReference type="Proteomes" id="UP000515129"/>
    </source>
</evidence>
<dbReference type="RefSeq" id="XP_026142355.1">
    <property type="nucleotide sequence ID" value="XM_026286570.1"/>
</dbReference>
<comment type="subcellular location">
    <subcellularLocation>
        <location evidence="3">Cytoplasm</location>
        <location evidence="3">Cytosol</location>
    </subcellularLocation>
    <subcellularLocation>
        <location evidence="2">Endoplasmic reticulum</location>
    </subcellularLocation>
    <subcellularLocation>
        <location evidence="4">Golgi apparatus</location>
    </subcellularLocation>
    <subcellularLocation>
        <location evidence="1">Mitochondrion</location>
    </subcellularLocation>
</comment>
<evidence type="ECO:0000256" key="15">
    <source>
        <dbReference type="ARBA" id="ARBA00077278"/>
    </source>
</evidence>
<organism evidence="18 19">
    <name type="scientific">Carassius auratus</name>
    <name type="common">Goldfish</name>
    <dbReference type="NCBI Taxonomy" id="7957"/>
    <lineage>
        <taxon>Eukaryota</taxon>
        <taxon>Metazoa</taxon>
        <taxon>Chordata</taxon>
        <taxon>Craniata</taxon>
        <taxon>Vertebrata</taxon>
        <taxon>Euteleostomi</taxon>
        <taxon>Actinopterygii</taxon>
        <taxon>Neopterygii</taxon>
        <taxon>Teleostei</taxon>
        <taxon>Ostariophysi</taxon>
        <taxon>Cypriniformes</taxon>
        <taxon>Cyprinidae</taxon>
        <taxon>Cyprininae</taxon>
        <taxon>Carassius</taxon>
    </lineage>
</organism>
<dbReference type="GO" id="GO:0005829">
    <property type="term" value="C:cytosol"/>
    <property type="evidence" value="ECO:0007669"/>
    <property type="project" value="UniProtKB-SubCell"/>
</dbReference>
<keyword evidence="12" id="KW-0342">GTP-binding</keyword>
<keyword evidence="7" id="KW-0677">Repeat</keyword>
<feature type="domain" description="AIG1-type G" evidence="17">
    <location>
        <begin position="15"/>
        <end position="213"/>
    </location>
</feature>
<dbReference type="PROSITE" id="PS51720">
    <property type="entry name" value="G_AIG1"/>
    <property type="match status" value="1"/>
</dbReference>
<dbReference type="GO" id="GO:0005525">
    <property type="term" value="F:GTP binding"/>
    <property type="evidence" value="ECO:0007669"/>
    <property type="project" value="UniProtKB-KW"/>
</dbReference>
<protein>
    <recommendedName>
        <fullName evidence="14">GTPase IMAP family member 8</fullName>
    </recommendedName>
    <alternativeName>
        <fullName evidence="15">Immune-associated nucleotide-binding protein 9</fullName>
    </alternativeName>
</protein>
<dbReference type="KEGG" id="caua:113117680"/>
<comment type="function">
    <text evidence="13">Exerts an anti-apoptotic effect in the immune system and is involved in responses to infections.</text>
</comment>
<dbReference type="SUPFAM" id="SSF52540">
    <property type="entry name" value="P-loop containing nucleoside triphosphate hydrolases"/>
    <property type="match status" value="1"/>
</dbReference>
<sequence>MEEKSNRTFASNQPVSDVNIMLLGSTGAGKSASGNTILNRARNPFEDDFSPEAVTKVCQSAQTEVDGQTINVIDTVGLSDTSVNIKAAQTEIEKIITCHGIDVFLLVIRLGETFTKNDRKVLKWVLNNFGTKVLKHTIALFTNVDQLHVPVEKYVNKSKTLRSVVDLCSGGFHVFNNKKEDKFQVTELLKEINKLRVQNSYRRYTEQDYKETQEALLHSKYVIGAALGGGAGAALGGLAAGAAAAVASTLGSAAPSAGQAAFIGAILGADLLAVAAFAAVYLFERQKTQRYK</sequence>
<dbReference type="Gene3D" id="3.40.50.300">
    <property type="entry name" value="P-loop containing nucleotide triphosphate hydrolases"/>
    <property type="match status" value="1"/>
</dbReference>
<keyword evidence="10" id="KW-0333">Golgi apparatus</keyword>
<proteinExistence type="inferred from homology"/>
<keyword evidence="16" id="KW-1133">Transmembrane helix</keyword>
<keyword evidence="11" id="KW-0496">Mitochondrion</keyword>
<dbReference type="Pfam" id="PF04548">
    <property type="entry name" value="AIG1"/>
    <property type="match status" value="1"/>
</dbReference>
<evidence type="ECO:0000256" key="7">
    <source>
        <dbReference type="ARBA" id="ARBA00022737"/>
    </source>
</evidence>
<keyword evidence="8" id="KW-0547">Nucleotide-binding</keyword>
<dbReference type="PANTHER" id="PTHR10903:SF188">
    <property type="entry name" value="GTPASE IMAP FAMILY MEMBER 2-LIKE-RELATED"/>
    <property type="match status" value="1"/>
</dbReference>
<keyword evidence="9" id="KW-0256">Endoplasmic reticulum</keyword>
<dbReference type="InterPro" id="IPR045058">
    <property type="entry name" value="GIMA/IAN/Toc"/>
</dbReference>
<evidence type="ECO:0000256" key="2">
    <source>
        <dbReference type="ARBA" id="ARBA00004240"/>
    </source>
</evidence>
<feature type="transmembrane region" description="Helical" evidence="16">
    <location>
        <begin position="221"/>
        <end position="248"/>
    </location>
</feature>
<dbReference type="AlphaFoldDB" id="A0A6P6RAQ6"/>
<evidence type="ECO:0000256" key="9">
    <source>
        <dbReference type="ARBA" id="ARBA00022824"/>
    </source>
</evidence>
<comment type="similarity">
    <text evidence="5">Belongs to the TRAFAC class TrmE-Era-EngA-EngB-Septin-like GTPase superfamily. AIG1/Toc34/Toc159-like paraseptin GTPase family. IAN subfamily.</text>
</comment>
<evidence type="ECO:0000256" key="3">
    <source>
        <dbReference type="ARBA" id="ARBA00004514"/>
    </source>
</evidence>
<dbReference type="InterPro" id="IPR027417">
    <property type="entry name" value="P-loop_NTPase"/>
</dbReference>
<name>A0A6P6RAQ6_CARAU</name>
<dbReference type="Proteomes" id="UP000515129">
    <property type="component" value="Chromosome 1"/>
</dbReference>
<keyword evidence="16" id="KW-0812">Transmembrane</keyword>
<keyword evidence="16" id="KW-0472">Membrane</keyword>
<evidence type="ECO:0000256" key="5">
    <source>
        <dbReference type="ARBA" id="ARBA00008535"/>
    </source>
</evidence>
<dbReference type="GO" id="GO:0005783">
    <property type="term" value="C:endoplasmic reticulum"/>
    <property type="evidence" value="ECO:0007669"/>
    <property type="project" value="UniProtKB-SubCell"/>
</dbReference>
<keyword evidence="18" id="KW-1185">Reference proteome</keyword>
<evidence type="ECO:0000256" key="11">
    <source>
        <dbReference type="ARBA" id="ARBA00023128"/>
    </source>
</evidence>
<evidence type="ECO:0000256" key="13">
    <source>
        <dbReference type="ARBA" id="ARBA00056809"/>
    </source>
</evidence>
<evidence type="ECO:0000256" key="10">
    <source>
        <dbReference type="ARBA" id="ARBA00023034"/>
    </source>
</evidence>
<feature type="transmembrane region" description="Helical" evidence="16">
    <location>
        <begin position="260"/>
        <end position="283"/>
    </location>
</feature>
<dbReference type="GO" id="GO:0005794">
    <property type="term" value="C:Golgi apparatus"/>
    <property type="evidence" value="ECO:0007669"/>
    <property type="project" value="UniProtKB-SubCell"/>
</dbReference>
<dbReference type="GO" id="GO:0005739">
    <property type="term" value="C:mitochondrion"/>
    <property type="evidence" value="ECO:0007669"/>
    <property type="project" value="UniProtKB-SubCell"/>
</dbReference>
<evidence type="ECO:0000256" key="16">
    <source>
        <dbReference type="SAM" id="Phobius"/>
    </source>
</evidence>
<evidence type="ECO:0000256" key="4">
    <source>
        <dbReference type="ARBA" id="ARBA00004555"/>
    </source>
</evidence>
<evidence type="ECO:0000256" key="12">
    <source>
        <dbReference type="ARBA" id="ARBA00023134"/>
    </source>
</evidence>
<evidence type="ECO:0000256" key="1">
    <source>
        <dbReference type="ARBA" id="ARBA00004173"/>
    </source>
</evidence>
<evidence type="ECO:0000313" key="19">
    <source>
        <dbReference type="RefSeq" id="XP_026142355.1"/>
    </source>
</evidence>
<reference evidence="19" key="1">
    <citation type="submission" date="2025-08" db="UniProtKB">
        <authorList>
            <consortium name="RefSeq"/>
        </authorList>
    </citation>
    <scope>IDENTIFICATION</scope>
    <source>
        <strain evidence="19">Wakin</strain>
        <tissue evidence="19">Muscle</tissue>
    </source>
</reference>
<keyword evidence="6" id="KW-0963">Cytoplasm</keyword>
<dbReference type="InterPro" id="IPR006703">
    <property type="entry name" value="G_AIG1"/>
</dbReference>
<evidence type="ECO:0000256" key="8">
    <source>
        <dbReference type="ARBA" id="ARBA00022741"/>
    </source>
</evidence>
<evidence type="ECO:0000256" key="6">
    <source>
        <dbReference type="ARBA" id="ARBA00022490"/>
    </source>
</evidence>
<evidence type="ECO:0000256" key="14">
    <source>
        <dbReference type="ARBA" id="ARBA00073539"/>
    </source>
</evidence>
<gene>
    <name evidence="19" type="primary">LOC113117680</name>
</gene>
<accession>A0A6P6RAQ6</accession>